<dbReference type="EMBL" id="CP138898">
    <property type="protein sequence ID" value="WPK27118.1"/>
    <property type="molecule type" value="Genomic_DNA"/>
</dbReference>
<dbReference type="InterPro" id="IPR014729">
    <property type="entry name" value="Rossmann-like_a/b/a_fold"/>
</dbReference>
<dbReference type="SUPFAM" id="SSF52402">
    <property type="entry name" value="Adenine nucleotide alpha hydrolases-like"/>
    <property type="match status" value="1"/>
</dbReference>
<name>A0AAX4HFG2_9ASCO</name>
<dbReference type="GO" id="GO:0000049">
    <property type="term" value="F:tRNA binding"/>
    <property type="evidence" value="ECO:0007669"/>
    <property type="project" value="InterPro"/>
</dbReference>
<sequence length="447" mass="49377">MSSGPVTYLPLDTDDQCQRCKEKRAVLLSRKEKFCPDCFVFFMRGKQRKLMLDERYKVKYGQVADRLGVQKVLLPLSYGASSLVLLDMVASLLQEQNLAHKGKQGFELVVVHLKEPNLSGNASDNSETDSDFASGGKKFKELALQYSPVNIEYHEVDIEGAVLTAAMKITVNNQFGVIALPSSSDEAEKRTIGDALRACATRSLQEDLLSLMKNELIRGLSLKTGCKTIIYGHSMTRLANEVISLTVKGRGLTIHESVINKSIEYNQQELQVIFPLRDILKAEVIAILLFNEALQKFLLPDAKPGSRLAKNMTVRDLTTQYFDNLDATGYASTASTVVKTAEKLAGPKEPQQGTCDVCGSSIHHQPQKWLSDITVSIAAPLTTEDEEEYARQYGTSEGSAEGKELRVCYGCTVTLAGSGKQFEWPMRATAQEIIDEFVLTDDEDEGP</sequence>
<comment type="similarity">
    <text evidence="3">Belongs to the CTU2/NCS2 family.</text>
</comment>
<keyword evidence="2 3" id="KW-0819">tRNA processing</keyword>
<comment type="pathway">
    <text evidence="3">tRNA modification; 5-methoxycarbonylmethyl-2-thiouridine-tRNA biosynthesis.</text>
</comment>
<keyword evidence="1 3" id="KW-0963">Cytoplasm</keyword>
<comment type="subcellular location">
    <subcellularLocation>
        <location evidence="3">Cytoplasm</location>
    </subcellularLocation>
</comment>
<organism evidence="4 5">
    <name type="scientific">Australozyma saopauloensis</name>
    <dbReference type="NCBI Taxonomy" id="291208"/>
    <lineage>
        <taxon>Eukaryota</taxon>
        <taxon>Fungi</taxon>
        <taxon>Dikarya</taxon>
        <taxon>Ascomycota</taxon>
        <taxon>Saccharomycotina</taxon>
        <taxon>Pichiomycetes</taxon>
        <taxon>Metschnikowiaceae</taxon>
        <taxon>Australozyma</taxon>
    </lineage>
</organism>
<dbReference type="PANTHER" id="PTHR20882:SF14">
    <property type="entry name" value="CYTOPLASMIC TRNA 2-THIOLATION PROTEIN 2"/>
    <property type="match status" value="1"/>
</dbReference>
<dbReference type="GO" id="GO:0016783">
    <property type="term" value="F:sulfurtransferase activity"/>
    <property type="evidence" value="ECO:0007669"/>
    <property type="project" value="TreeGrafter"/>
</dbReference>
<evidence type="ECO:0000256" key="2">
    <source>
        <dbReference type="ARBA" id="ARBA00022694"/>
    </source>
</evidence>
<evidence type="ECO:0000256" key="3">
    <source>
        <dbReference type="HAMAP-Rule" id="MF_03054"/>
    </source>
</evidence>
<dbReference type="AlphaFoldDB" id="A0AAX4HFG2"/>
<dbReference type="Pfam" id="PF10288">
    <property type="entry name" value="CTU2"/>
    <property type="match status" value="1"/>
</dbReference>
<dbReference type="GO" id="GO:0032447">
    <property type="term" value="P:protein urmylation"/>
    <property type="evidence" value="ECO:0007669"/>
    <property type="project" value="UniProtKB-UniRule"/>
</dbReference>
<dbReference type="GO" id="GO:0005829">
    <property type="term" value="C:cytosol"/>
    <property type="evidence" value="ECO:0007669"/>
    <property type="project" value="TreeGrafter"/>
</dbReference>
<evidence type="ECO:0000313" key="4">
    <source>
        <dbReference type="EMBL" id="WPK27118.1"/>
    </source>
</evidence>
<protein>
    <recommendedName>
        <fullName evidence="3">Cytoplasmic tRNA 2-thiolation protein 2</fullName>
    </recommendedName>
</protein>
<dbReference type="Proteomes" id="UP001338582">
    <property type="component" value="Chromosome 5"/>
</dbReference>
<keyword evidence="5" id="KW-1185">Reference proteome</keyword>
<evidence type="ECO:0000313" key="5">
    <source>
        <dbReference type="Proteomes" id="UP001338582"/>
    </source>
</evidence>
<dbReference type="GO" id="GO:0002143">
    <property type="term" value="P:tRNA wobble position uridine thiolation"/>
    <property type="evidence" value="ECO:0007669"/>
    <property type="project" value="TreeGrafter"/>
</dbReference>
<dbReference type="InterPro" id="IPR019407">
    <property type="entry name" value="CTU2"/>
</dbReference>
<evidence type="ECO:0000256" key="1">
    <source>
        <dbReference type="ARBA" id="ARBA00022490"/>
    </source>
</evidence>
<dbReference type="PANTHER" id="PTHR20882">
    <property type="entry name" value="CYTOPLASMIC TRNA 2-THIOLATION PROTEIN 2"/>
    <property type="match status" value="1"/>
</dbReference>
<reference evidence="4 5" key="1">
    <citation type="submission" date="2023-10" db="EMBL/GenBank/DDBJ databases">
        <title>Draft Genome Sequence of Candida saopaulonensis from a very Premature Infant with Sepsis.</title>
        <authorList>
            <person name="Ning Y."/>
            <person name="Dai R."/>
            <person name="Xiao M."/>
            <person name="Xu Y."/>
            <person name="Yan Q."/>
            <person name="Zhang L."/>
        </authorList>
    </citation>
    <scope>NUCLEOTIDE SEQUENCE [LARGE SCALE GENOMIC DNA]</scope>
    <source>
        <strain evidence="4 5">19XY460</strain>
    </source>
</reference>
<dbReference type="GO" id="GO:0016779">
    <property type="term" value="F:nucleotidyltransferase activity"/>
    <property type="evidence" value="ECO:0007669"/>
    <property type="project" value="UniProtKB-UniRule"/>
</dbReference>
<gene>
    <name evidence="3" type="primary">NCS2</name>
    <name evidence="3" type="synonym">CTU2</name>
    <name evidence="4" type="ORF">PUMCH_004491</name>
</gene>
<proteinExistence type="inferred from homology"/>
<dbReference type="HAMAP" id="MF_03054">
    <property type="entry name" value="CTU2"/>
    <property type="match status" value="1"/>
</dbReference>
<accession>A0AAX4HFG2</accession>
<comment type="function">
    <text evidence="3">Plays a central role in 2-thiolation of mcm(5)S(2)U at tRNA wobble positions of tRNA(Lys), tRNA(Glu) and tRNA(Gln). May act by forming a heterodimer with NCS6 that ligates sulfur from thiocarboxylated URM1 onto the uridine of tRNAs at wobble position. Prior mcm(5) tRNA modification by the elongator complex is required for 2-thiolation. May also be involved in protein urmylation.</text>
</comment>
<dbReference type="Gene3D" id="3.40.50.620">
    <property type="entry name" value="HUPs"/>
    <property type="match status" value="1"/>
</dbReference>